<dbReference type="InterPro" id="IPR029044">
    <property type="entry name" value="Nucleotide-diphossugar_trans"/>
</dbReference>
<evidence type="ECO:0000313" key="4">
    <source>
        <dbReference type="EMBL" id="KAK4233086.1"/>
    </source>
</evidence>
<dbReference type="PANTHER" id="PTHR31834:SF8">
    <property type="entry name" value="TRANSFERASE, PUTATIVE (AFU_ORTHOLOGUE AFUA_6G14040)-RELATED"/>
    <property type="match status" value="1"/>
</dbReference>
<evidence type="ECO:0000313" key="5">
    <source>
        <dbReference type="Proteomes" id="UP001303760"/>
    </source>
</evidence>
<proteinExistence type="inferred from homology"/>
<evidence type="ECO:0000256" key="2">
    <source>
        <dbReference type="SAM" id="MobiDB-lite"/>
    </source>
</evidence>
<feature type="region of interest" description="Disordered" evidence="2">
    <location>
        <begin position="44"/>
        <end position="63"/>
    </location>
</feature>
<dbReference type="Pfam" id="PF04488">
    <property type="entry name" value="Gly_transf_sug"/>
    <property type="match status" value="1"/>
</dbReference>
<dbReference type="GO" id="GO:0006487">
    <property type="term" value="P:protein N-linked glycosylation"/>
    <property type="evidence" value="ECO:0007669"/>
    <property type="project" value="TreeGrafter"/>
</dbReference>
<feature type="chain" id="PRO_5042899346" evidence="3">
    <location>
        <begin position="27"/>
        <end position="337"/>
    </location>
</feature>
<dbReference type="GO" id="GO:0000136">
    <property type="term" value="C:mannan polymerase complex"/>
    <property type="evidence" value="ECO:0007669"/>
    <property type="project" value="TreeGrafter"/>
</dbReference>
<dbReference type="PANTHER" id="PTHR31834">
    <property type="entry name" value="INITIATION-SPECIFIC ALPHA-1,6-MANNOSYLTRANSFERASE"/>
    <property type="match status" value="1"/>
</dbReference>
<dbReference type="SUPFAM" id="SSF53448">
    <property type="entry name" value="Nucleotide-diphospho-sugar transferases"/>
    <property type="match status" value="1"/>
</dbReference>
<dbReference type="EMBL" id="MU860674">
    <property type="protein sequence ID" value="KAK4233086.1"/>
    <property type="molecule type" value="Genomic_DNA"/>
</dbReference>
<dbReference type="GO" id="GO:0000009">
    <property type="term" value="F:alpha-1,6-mannosyltransferase activity"/>
    <property type="evidence" value="ECO:0007669"/>
    <property type="project" value="InterPro"/>
</dbReference>
<dbReference type="InterPro" id="IPR039367">
    <property type="entry name" value="Och1-like"/>
</dbReference>
<dbReference type="Gene3D" id="3.90.550.20">
    <property type="match status" value="1"/>
</dbReference>
<sequence length="337" mass="37733">MARRRHRDHAAAGVTLLLLLATALWAYGGFSISNYQRLRMGKDPLYPTKTDGQHKGAPKPPNHNPLHIPPKVWQIMLPKKQPDGHFSVKANSLLYTLSWLALNPDYTYTLVGPTGGAQFVHRHFANEPKILAAYNAIPNVGMKSDLLRYLLLSVEGGVYTDIDTFALRPIETWVSPSLRDRVRMIVGIEYDQRDEIRWGEMLHSVQFGQWTIAAAPGHPVFRKMVDRILRSLSELSETYGLPLSQLRPSSGEVMNVTGPAAWTEVVFQQLQEHEPTLNETKDLSYMTEPTLFGDILVLTIDGFGMGQRHSNSTNDGTVPEAALVRHLFGGSWRGGRT</sequence>
<feature type="signal peptide" evidence="3">
    <location>
        <begin position="1"/>
        <end position="26"/>
    </location>
</feature>
<dbReference type="Proteomes" id="UP001303760">
    <property type="component" value="Unassembled WGS sequence"/>
</dbReference>
<protein>
    <submittedName>
        <fullName evidence="4">Family 32 glycosyltransferase</fullName>
    </submittedName>
</protein>
<comment type="caution">
    <text evidence="4">The sequence shown here is derived from an EMBL/GenBank/DDBJ whole genome shotgun (WGS) entry which is preliminary data.</text>
</comment>
<accession>A0AAN7H377</accession>
<reference evidence="4" key="1">
    <citation type="journal article" date="2023" name="Mol. Phylogenet. Evol.">
        <title>Genome-scale phylogeny and comparative genomics of the fungal order Sordariales.</title>
        <authorList>
            <person name="Hensen N."/>
            <person name="Bonometti L."/>
            <person name="Westerberg I."/>
            <person name="Brannstrom I.O."/>
            <person name="Guillou S."/>
            <person name="Cros-Aarteil S."/>
            <person name="Calhoun S."/>
            <person name="Haridas S."/>
            <person name="Kuo A."/>
            <person name="Mondo S."/>
            <person name="Pangilinan J."/>
            <person name="Riley R."/>
            <person name="LaButti K."/>
            <person name="Andreopoulos B."/>
            <person name="Lipzen A."/>
            <person name="Chen C."/>
            <person name="Yan M."/>
            <person name="Daum C."/>
            <person name="Ng V."/>
            <person name="Clum A."/>
            <person name="Steindorff A."/>
            <person name="Ohm R.A."/>
            <person name="Martin F."/>
            <person name="Silar P."/>
            <person name="Natvig D.O."/>
            <person name="Lalanne C."/>
            <person name="Gautier V."/>
            <person name="Ament-Velasquez S.L."/>
            <person name="Kruys A."/>
            <person name="Hutchinson M.I."/>
            <person name="Powell A.J."/>
            <person name="Barry K."/>
            <person name="Miller A.N."/>
            <person name="Grigoriev I.V."/>
            <person name="Debuchy R."/>
            <person name="Gladieux P."/>
            <person name="Hiltunen Thoren M."/>
            <person name="Johannesson H."/>
        </authorList>
    </citation>
    <scope>NUCLEOTIDE SEQUENCE</scope>
    <source>
        <strain evidence="4">CBS 532.94</strain>
    </source>
</reference>
<keyword evidence="3" id="KW-0732">Signal</keyword>
<reference evidence="4" key="2">
    <citation type="submission" date="2023-05" db="EMBL/GenBank/DDBJ databases">
        <authorList>
            <consortium name="Lawrence Berkeley National Laboratory"/>
            <person name="Steindorff A."/>
            <person name="Hensen N."/>
            <person name="Bonometti L."/>
            <person name="Westerberg I."/>
            <person name="Brannstrom I.O."/>
            <person name="Guillou S."/>
            <person name="Cros-Aarteil S."/>
            <person name="Calhoun S."/>
            <person name="Haridas S."/>
            <person name="Kuo A."/>
            <person name="Mondo S."/>
            <person name="Pangilinan J."/>
            <person name="Riley R."/>
            <person name="Labutti K."/>
            <person name="Andreopoulos B."/>
            <person name="Lipzen A."/>
            <person name="Chen C."/>
            <person name="Yanf M."/>
            <person name="Daum C."/>
            <person name="Ng V."/>
            <person name="Clum A."/>
            <person name="Ohm R."/>
            <person name="Martin F."/>
            <person name="Silar P."/>
            <person name="Natvig D."/>
            <person name="Lalanne C."/>
            <person name="Gautier V."/>
            <person name="Ament-Velasquez S.L."/>
            <person name="Kruys A."/>
            <person name="Hutchinson M.I."/>
            <person name="Powell A.J."/>
            <person name="Barry K."/>
            <person name="Miller A.N."/>
            <person name="Grigoriev I.V."/>
            <person name="Debuchy R."/>
            <person name="Gladieux P."/>
            <person name="Thoren M.H."/>
            <person name="Johannesson H."/>
        </authorList>
    </citation>
    <scope>NUCLEOTIDE SEQUENCE</scope>
    <source>
        <strain evidence="4">CBS 532.94</strain>
    </source>
</reference>
<name>A0AAN7H377_9PEZI</name>
<evidence type="ECO:0000256" key="3">
    <source>
        <dbReference type="SAM" id="SignalP"/>
    </source>
</evidence>
<organism evidence="4 5">
    <name type="scientific">Achaetomium macrosporum</name>
    <dbReference type="NCBI Taxonomy" id="79813"/>
    <lineage>
        <taxon>Eukaryota</taxon>
        <taxon>Fungi</taxon>
        <taxon>Dikarya</taxon>
        <taxon>Ascomycota</taxon>
        <taxon>Pezizomycotina</taxon>
        <taxon>Sordariomycetes</taxon>
        <taxon>Sordariomycetidae</taxon>
        <taxon>Sordariales</taxon>
        <taxon>Chaetomiaceae</taxon>
        <taxon>Achaetomium</taxon>
    </lineage>
</organism>
<keyword evidence="5" id="KW-1185">Reference proteome</keyword>
<dbReference type="AlphaFoldDB" id="A0AAN7H377"/>
<comment type="similarity">
    <text evidence="1">Belongs to the glycosyltransferase 32 family.</text>
</comment>
<dbReference type="InterPro" id="IPR007577">
    <property type="entry name" value="GlycoTrfase_DXD_sugar-bd_CS"/>
</dbReference>
<gene>
    <name evidence="4" type="ORF">C8A03DRAFT_48254</name>
</gene>
<evidence type="ECO:0000256" key="1">
    <source>
        <dbReference type="ARBA" id="ARBA00009003"/>
    </source>
</evidence>